<protein>
    <submittedName>
        <fullName evidence="3">LytTR family DNA-binding domain-containing protein</fullName>
    </submittedName>
</protein>
<proteinExistence type="predicted"/>
<dbReference type="Gene3D" id="2.40.50.1020">
    <property type="entry name" value="LytTr DNA-binding domain"/>
    <property type="match status" value="1"/>
</dbReference>
<dbReference type="Pfam" id="PF04397">
    <property type="entry name" value="LytTR"/>
    <property type="match status" value="1"/>
</dbReference>
<name>A0ABW2MU92_9FLAO</name>
<dbReference type="GO" id="GO:0003677">
    <property type="term" value="F:DNA binding"/>
    <property type="evidence" value="ECO:0007669"/>
    <property type="project" value="UniProtKB-KW"/>
</dbReference>
<dbReference type="EMBL" id="JBHTBN010000002">
    <property type="protein sequence ID" value="MFC7357238.1"/>
    <property type="molecule type" value="Genomic_DNA"/>
</dbReference>
<gene>
    <name evidence="3" type="ORF">ACFQO1_06040</name>
</gene>
<keyword evidence="1" id="KW-0472">Membrane</keyword>
<evidence type="ECO:0000313" key="4">
    <source>
        <dbReference type="Proteomes" id="UP001596415"/>
    </source>
</evidence>
<evidence type="ECO:0000313" key="3">
    <source>
        <dbReference type="EMBL" id="MFC7357238.1"/>
    </source>
</evidence>
<dbReference type="SMART" id="SM00850">
    <property type="entry name" value="LytTR"/>
    <property type="match status" value="1"/>
</dbReference>
<dbReference type="PROSITE" id="PS50930">
    <property type="entry name" value="HTH_LYTTR"/>
    <property type="match status" value="1"/>
</dbReference>
<feature type="transmembrane region" description="Helical" evidence="1">
    <location>
        <begin position="52"/>
        <end position="72"/>
    </location>
</feature>
<keyword evidence="3" id="KW-0238">DNA-binding</keyword>
<feature type="domain" description="HTH LytTR-type" evidence="2">
    <location>
        <begin position="173"/>
        <end position="263"/>
    </location>
</feature>
<comment type="caution">
    <text evidence="3">The sequence shown here is derived from an EMBL/GenBank/DDBJ whole genome shotgun (WGS) entry which is preliminary data.</text>
</comment>
<evidence type="ECO:0000259" key="2">
    <source>
        <dbReference type="PROSITE" id="PS50930"/>
    </source>
</evidence>
<accession>A0ABW2MU92</accession>
<reference evidence="4" key="1">
    <citation type="journal article" date="2019" name="Int. J. Syst. Evol. Microbiol.">
        <title>The Global Catalogue of Microorganisms (GCM) 10K type strain sequencing project: providing services to taxonomists for standard genome sequencing and annotation.</title>
        <authorList>
            <consortium name="The Broad Institute Genomics Platform"/>
            <consortium name="The Broad Institute Genome Sequencing Center for Infectious Disease"/>
            <person name="Wu L."/>
            <person name="Ma J."/>
        </authorList>
    </citation>
    <scope>NUCLEOTIDE SEQUENCE [LARGE SCALE GENOMIC DNA]</scope>
    <source>
        <strain evidence="4">CGMCC 1.16306</strain>
    </source>
</reference>
<dbReference type="Proteomes" id="UP001596415">
    <property type="component" value="Unassembled WGS sequence"/>
</dbReference>
<evidence type="ECO:0000256" key="1">
    <source>
        <dbReference type="SAM" id="Phobius"/>
    </source>
</evidence>
<organism evidence="3 4">
    <name type="scientific">Jejudonia soesokkakensis</name>
    <dbReference type="NCBI Taxonomy" id="1323432"/>
    <lineage>
        <taxon>Bacteria</taxon>
        <taxon>Pseudomonadati</taxon>
        <taxon>Bacteroidota</taxon>
        <taxon>Flavobacteriia</taxon>
        <taxon>Flavobacteriales</taxon>
        <taxon>Flavobacteriaceae</taxon>
        <taxon>Jejudonia</taxon>
    </lineage>
</organism>
<keyword evidence="4" id="KW-1185">Reference proteome</keyword>
<dbReference type="RefSeq" id="WP_380217084.1">
    <property type="nucleotide sequence ID" value="NZ_JBHTBN010000002.1"/>
</dbReference>
<sequence>MFKKTYPFDPEFRHHVLISLGLAFWIFLFLALTEPLDTNQFNFKEKLLFLPFYGLAGAIAYLGSLTLQNYIYKVNKRNWTAWSELLFFILLFLFGFLLSRGIYLYIIVYGEQNPYTLSYFLFSIYLPAIATILPILAIGRWAFGRYFEKKLEDQKIEIEGEGTYEGLRLHFTDLIYVKADDNYVEVTYSNGNNLKKQLIRNTLSKVESVVPELLRTHRSYIINPHHFVQWKMVSGKLHLILTSETEIPVSKTYAENVKSILSL</sequence>
<dbReference type="InterPro" id="IPR007492">
    <property type="entry name" value="LytTR_DNA-bd_dom"/>
</dbReference>
<feature type="transmembrane region" description="Helical" evidence="1">
    <location>
        <begin position="119"/>
        <end position="143"/>
    </location>
</feature>
<feature type="transmembrane region" description="Helical" evidence="1">
    <location>
        <begin position="84"/>
        <end position="107"/>
    </location>
</feature>
<keyword evidence="1" id="KW-0812">Transmembrane</keyword>
<feature type="transmembrane region" description="Helical" evidence="1">
    <location>
        <begin position="12"/>
        <end position="32"/>
    </location>
</feature>
<keyword evidence="1" id="KW-1133">Transmembrane helix</keyword>